<dbReference type="EMBL" id="CP088280">
    <property type="protein sequence ID" value="UGX98736.1"/>
    <property type="molecule type" value="Genomic_DNA"/>
</dbReference>
<dbReference type="EMBL" id="JAGEMI010000001">
    <property type="protein sequence ID" value="MBO1864269.1"/>
    <property type="molecule type" value="Genomic_DNA"/>
</dbReference>
<evidence type="ECO:0000313" key="5">
    <source>
        <dbReference type="Proteomes" id="UP000564836"/>
    </source>
</evidence>
<protein>
    <submittedName>
        <fullName evidence="2">Uncharacterized protein</fullName>
    </submittedName>
</protein>
<sequence length="101" mass="11332">MTDRSQTNAQIARLEARVAVLEQVIFQLNPSALRPNIDSVEAVKNFLRKHDIDKLSPHVARFLSDQLPVDWRALANSAGAIQTFKLLAQNVSIIDARKRLS</sequence>
<reference evidence="5 6" key="4">
    <citation type="journal article" date="2022" name="Int. J. Syst. Evol. Microbiol.">
        <title>Strains of Bradyrhizobium barranii sp. nov. associated with legumes native to Canada are symbionts of soybeans and belong to different subspecies (subsp. barranii subsp. nov. and subsp. apii subsp. nov.) and symbiovars (sv. glycinearum and sv. septentrionale).</title>
        <authorList>
            <person name="Bromfield E.S.P."/>
            <person name="Cloutier S."/>
            <person name="Wasai-Hara S."/>
            <person name="Minamisawa K."/>
        </authorList>
    </citation>
    <scope>NUCLEOTIDE SEQUENCE [LARGE SCALE GENOMIC DNA]</scope>
    <source>
        <strain evidence="4 6">144S4</strain>
        <strain evidence="5">323S2</strain>
    </source>
</reference>
<accession>A0A7Z0QKL6</accession>
<organism evidence="2">
    <name type="scientific">Bradyrhizobium barranii subsp. barranii</name>
    <dbReference type="NCBI Taxonomy" id="2823807"/>
    <lineage>
        <taxon>Bacteria</taxon>
        <taxon>Pseudomonadati</taxon>
        <taxon>Pseudomonadota</taxon>
        <taxon>Alphaproteobacteria</taxon>
        <taxon>Hyphomicrobiales</taxon>
        <taxon>Nitrobacteraceae</taxon>
        <taxon>Bradyrhizobium</taxon>
        <taxon>Bradyrhizobium barranii</taxon>
    </lineage>
</organism>
<reference evidence="2" key="2">
    <citation type="submission" date="2020-06" db="EMBL/GenBank/DDBJ databases">
        <title>Whole Genome Sequence of Bradyrhizobium sp. Strain 323S2.</title>
        <authorList>
            <person name="Bromfield E.S.P."/>
        </authorList>
    </citation>
    <scope>NUCLEOTIDE SEQUENCE [LARGE SCALE GENOMIC DNA]</scope>
    <source>
        <strain evidence="2">323S2</strain>
    </source>
</reference>
<evidence type="ECO:0000313" key="3">
    <source>
        <dbReference type="EMBL" id="UEM17029.1"/>
    </source>
</evidence>
<evidence type="ECO:0000313" key="6">
    <source>
        <dbReference type="Proteomes" id="UP000664702"/>
    </source>
</evidence>
<dbReference type="Proteomes" id="UP000664702">
    <property type="component" value="Chromosome"/>
</dbReference>
<reference evidence="4 5" key="1">
    <citation type="journal article" date="2017" name="Syst. Appl. Microbiol.">
        <title>Soybeans inoculated with root zone soils of Canadian native legumes harbour diverse and novel Bradyrhizobium spp. that possess agricultural potential.</title>
        <authorList>
            <person name="Bromfield E.S.P."/>
            <person name="Cloutier S."/>
            <person name="Tambong J.T."/>
            <person name="Tran Thi T.V."/>
        </authorList>
    </citation>
    <scope>NUCLEOTIDE SEQUENCE [LARGE SCALE GENOMIC DNA]</scope>
    <source>
        <strain evidence="4 5">323S2</strain>
    </source>
</reference>
<evidence type="ECO:0000313" key="4">
    <source>
        <dbReference type="EMBL" id="UGX98736.1"/>
    </source>
</evidence>
<evidence type="ECO:0000313" key="2">
    <source>
        <dbReference type="EMBL" id="NYY94417.1"/>
    </source>
</evidence>
<dbReference type="AlphaFoldDB" id="A0A7Z0QKL6"/>
<evidence type="ECO:0000313" key="1">
    <source>
        <dbReference type="EMBL" id="MBO1864269.1"/>
    </source>
</evidence>
<dbReference type="EMBL" id="CP086136">
    <property type="protein sequence ID" value="UEM17029.1"/>
    <property type="molecule type" value="Genomic_DNA"/>
</dbReference>
<reference evidence="1" key="3">
    <citation type="submission" date="2021-03" db="EMBL/GenBank/DDBJ databases">
        <title>Whole Genome Sequence of Bradyrhizobium sp. Strain 144S4.</title>
        <authorList>
            <person name="Bromfield E.S.P."/>
            <person name="Cloutier S."/>
        </authorList>
    </citation>
    <scope>NUCLEOTIDE SEQUENCE [LARGE SCALE GENOMIC DNA]</scope>
    <source>
        <strain evidence="1">144S4</strain>
    </source>
</reference>
<gene>
    <name evidence="4" type="ORF">G6321_00027925</name>
    <name evidence="2" type="ORF">G6321_40310</name>
    <name evidence="3" type="ORF">J4G43_024065</name>
    <name evidence="1" type="ORF">J4G43_26090</name>
</gene>
<name>A0A7Z0QKL6_9BRAD</name>
<dbReference type="KEGG" id="bban:J4G43_024065"/>
<proteinExistence type="predicted"/>
<dbReference type="Proteomes" id="UP000564836">
    <property type="component" value="Chromosome"/>
</dbReference>
<dbReference type="RefSeq" id="WP_038945784.1">
    <property type="nucleotide sequence ID" value="NZ_CP086136.1"/>
</dbReference>
<dbReference type="EMBL" id="JACBFH010000001">
    <property type="protein sequence ID" value="NYY94417.1"/>
    <property type="molecule type" value="Genomic_DNA"/>
</dbReference>